<proteinExistence type="predicted"/>
<organism evidence="1 2">
    <name type="scientific">Artomyces pyxidatus</name>
    <dbReference type="NCBI Taxonomy" id="48021"/>
    <lineage>
        <taxon>Eukaryota</taxon>
        <taxon>Fungi</taxon>
        <taxon>Dikarya</taxon>
        <taxon>Basidiomycota</taxon>
        <taxon>Agaricomycotina</taxon>
        <taxon>Agaricomycetes</taxon>
        <taxon>Russulales</taxon>
        <taxon>Auriscalpiaceae</taxon>
        <taxon>Artomyces</taxon>
    </lineage>
</organism>
<dbReference type="Proteomes" id="UP000814140">
    <property type="component" value="Unassembled WGS sequence"/>
</dbReference>
<evidence type="ECO:0000313" key="1">
    <source>
        <dbReference type="EMBL" id="KAI0065988.1"/>
    </source>
</evidence>
<sequence>MTTYSSRTSGAHPTQSGHEGILELRCSPAPPKLTDQSPNCGALVLYTPAADLTFQDEPPSSPFAKDLLNRILLLFITSQQRRRLQEVTSKHEAALEAVIGDQADKYFHVDVLFTHPKYQGQGFASTLLNTVLQIADEAGRPVWLGSSDVPNTAFYESFGFKKVADIVIGDDDPDQKGEPFITLLMMRPLSTNAVKSIE</sequence>
<name>A0ACB8TBN7_9AGAM</name>
<reference evidence="1" key="2">
    <citation type="journal article" date="2022" name="New Phytol.">
        <title>Evolutionary transition to the ectomycorrhizal habit in the genomes of a hyperdiverse lineage of mushroom-forming fungi.</title>
        <authorList>
            <person name="Looney B."/>
            <person name="Miyauchi S."/>
            <person name="Morin E."/>
            <person name="Drula E."/>
            <person name="Courty P.E."/>
            <person name="Kohler A."/>
            <person name="Kuo A."/>
            <person name="LaButti K."/>
            <person name="Pangilinan J."/>
            <person name="Lipzen A."/>
            <person name="Riley R."/>
            <person name="Andreopoulos W."/>
            <person name="He G."/>
            <person name="Johnson J."/>
            <person name="Nolan M."/>
            <person name="Tritt A."/>
            <person name="Barry K.W."/>
            <person name="Grigoriev I.V."/>
            <person name="Nagy L.G."/>
            <person name="Hibbett D."/>
            <person name="Henrissat B."/>
            <person name="Matheny P.B."/>
            <person name="Labbe J."/>
            <person name="Martin F.M."/>
        </authorList>
    </citation>
    <scope>NUCLEOTIDE SEQUENCE</scope>
    <source>
        <strain evidence="1">HHB10654</strain>
    </source>
</reference>
<dbReference type="EMBL" id="MU277194">
    <property type="protein sequence ID" value="KAI0065988.1"/>
    <property type="molecule type" value="Genomic_DNA"/>
</dbReference>
<accession>A0ACB8TBN7</accession>
<reference evidence="1" key="1">
    <citation type="submission" date="2021-03" db="EMBL/GenBank/DDBJ databases">
        <authorList>
            <consortium name="DOE Joint Genome Institute"/>
            <person name="Ahrendt S."/>
            <person name="Looney B.P."/>
            <person name="Miyauchi S."/>
            <person name="Morin E."/>
            <person name="Drula E."/>
            <person name="Courty P.E."/>
            <person name="Chicoki N."/>
            <person name="Fauchery L."/>
            <person name="Kohler A."/>
            <person name="Kuo A."/>
            <person name="Labutti K."/>
            <person name="Pangilinan J."/>
            <person name="Lipzen A."/>
            <person name="Riley R."/>
            <person name="Andreopoulos W."/>
            <person name="He G."/>
            <person name="Johnson J."/>
            <person name="Barry K.W."/>
            <person name="Grigoriev I.V."/>
            <person name="Nagy L."/>
            <person name="Hibbett D."/>
            <person name="Henrissat B."/>
            <person name="Matheny P.B."/>
            <person name="Labbe J."/>
            <person name="Martin F."/>
        </authorList>
    </citation>
    <scope>NUCLEOTIDE SEQUENCE</scope>
    <source>
        <strain evidence="1">HHB10654</strain>
    </source>
</reference>
<keyword evidence="2" id="KW-1185">Reference proteome</keyword>
<evidence type="ECO:0000313" key="2">
    <source>
        <dbReference type="Proteomes" id="UP000814140"/>
    </source>
</evidence>
<protein>
    <submittedName>
        <fullName evidence="1">Uncharacterized protein</fullName>
    </submittedName>
</protein>
<comment type="caution">
    <text evidence="1">The sequence shown here is derived from an EMBL/GenBank/DDBJ whole genome shotgun (WGS) entry which is preliminary data.</text>
</comment>
<gene>
    <name evidence="1" type="ORF">BV25DRAFT_1913400</name>
</gene>